<evidence type="ECO:0000256" key="1">
    <source>
        <dbReference type="SAM" id="MobiDB-lite"/>
    </source>
</evidence>
<proteinExistence type="predicted"/>
<feature type="compositionally biased region" description="Gly residues" evidence="1">
    <location>
        <begin position="204"/>
        <end position="225"/>
    </location>
</feature>
<dbReference type="AlphaFoldDB" id="A0A0G4GXD5"/>
<dbReference type="VEuPathDB" id="CryptoDB:Vbra_23236"/>
<feature type="compositionally biased region" description="Gly residues" evidence="1">
    <location>
        <begin position="174"/>
        <end position="184"/>
    </location>
</feature>
<protein>
    <submittedName>
        <fullName evidence="2">Uncharacterized protein</fullName>
    </submittedName>
</protein>
<feature type="region of interest" description="Disordered" evidence="1">
    <location>
        <begin position="157"/>
        <end position="225"/>
    </location>
</feature>
<dbReference type="Proteomes" id="UP000041254">
    <property type="component" value="Unassembled WGS sequence"/>
</dbReference>
<accession>A0A0G4GXD5</accession>
<dbReference type="EMBL" id="CDMY01000861">
    <property type="protein sequence ID" value="CEM35704.1"/>
    <property type="molecule type" value="Genomic_DNA"/>
</dbReference>
<sequence>MQRGYSHTRAPYRLGIRRKKNGPPLRHLPLRTTGLEGYKALVSLQERRAEDKGHRLWRRWFDLGRVETADKAVVQILAVEREMVQVGEPLPLEEDRIQKLKATIPESLAPHVQQLELSRKAMNQSLKAANQPTLPSLTFQEYADVIPGIDTGTAYTAGNKKSGGGQNSQSNQKSGGGGNGGGAGPRKAGPGEKWVQKKQQSSSSGGGSSSGAGAPGGGTSSGFTK</sequence>
<evidence type="ECO:0000313" key="3">
    <source>
        <dbReference type="Proteomes" id="UP000041254"/>
    </source>
</evidence>
<evidence type="ECO:0000313" key="2">
    <source>
        <dbReference type="EMBL" id="CEM35704.1"/>
    </source>
</evidence>
<reference evidence="2 3" key="1">
    <citation type="submission" date="2014-11" db="EMBL/GenBank/DDBJ databases">
        <authorList>
            <person name="Zhu J."/>
            <person name="Qi W."/>
            <person name="Song R."/>
        </authorList>
    </citation>
    <scope>NUCLEOTIDE SEQUENCE [LARGE SCALE GENOMIC DNA]</scope>
</reference>
<gene>
    <name evidence="2" type="ORF">Vbra_23236</name>
</gene>
<dbReference type="InParanoid" id="A0A0G4GXD5"/>
<keyword evidence="3" id="KW-1185">Reference proteome</keyword>
<organism evidence="2 3">
    <name type="scientific">Vitrella brassicaformis (strain CCMP3155)</name>
    <dbReference type="NCBI Taxonomy" id="1169540"/>
    <lineage>
        <taxon>Eukaryota</taxon>
        <taxon>Sar</taxon>
        <taxon>Alveolata</taxon>
        <taxon>Colpodellida</taxon>
        <taxon>Vitrellaceae</taxon>
        <taxon>Vitrella</taxon>
    </lineage>
</organism>
<name>A0A0G4GXD5_VITBC</name>